<comment type="caution">
    <text evidence="6">The sequence shown here is derived from an EMBL/GenBank/DDBJ whole genome shotgun (WGS) entry which is preliminary data.</text>
</comment>
<evidence type="ECO:0000256" key="3">
    <source>
        <dbReference type="ARBA" id="ARBA00023163"/>
    </source>
</evidence>
<accession>A0A543I6G5</accession>
<proteinExistence type="predicted"/>
<sequence>MTQYNQTANIVPEADAFEVTDATDPGTTIRRRKTRDRLIEAAYEVFSESGVPGAAVETICERAGFTRGAFYSNFSTKEELFFALMERENNARVSRLEGSVAAVLPELHNSAEALTEEFIVRLLDNFFGAQAVDRRWCLVQEEFALLAMRSSEVAAEYRAFSHDFFEKLAAVVTSALTSVGLRFRGEAVDVVKLLAGVYERALRESLLEGSLDSTAGGPGVGGQGFDNTVTLVPAVVLALTERIPRAGV</sequence>
<dbReference type="Gene3D" id="1.10.357.10">
    <property type="entry name" value="Tetracycline Repressor, domain 2"/>
    <property type="match status" value="1"/>
</dbReference>
<dbReference type="PRINTS" id="PR00455">
    <property type="entry name" value="HTHTETR"/>
</dbReference>
<dbReference type="PANTHER" id="PTHR30055:SF234">
    <property type="entry name" value="HTH-TYPE TRANSCRIPTIONAL REGULATOR BETI"/>
    <property type="match status" value="1"/>
</dbReference>
<feature type="DNA-binding region" description="H-T-H motif" evidence="4">
    <location>
        <begin position="55"/>
        <end position="74"/>
    </location>
</feature>
<evidence type="ECO:0000313" key="7">
    <source>
        <dbReference type="Proteomes" id="UP000318331"/>
    </source>
</evidence>
<name>A0A543I6G5_9MICO</name>
<dbReference type="PANTHER" id="PTHR30055">
    <property type="entry name" value="HTH-TYPE TRANSCRIPTIONAL REGULATOR RUTR"/>
    <property type="match status" value="1"/>
</dbReference>
<keyword evidence="7" id="KW-1185">Reference proteome</keyword>
<dbReference type="Pfam" id="PF00440">
    <property type="entry name" value="TetR_N"/>
    <property type="match status" value="1"/>
</dbReference>
<evidence type="ECO:0000259" key="5">
    <source>
        <dbReference type="PROSITE" id="PS50977"/>
    </source>
</evidence>
<protein>
    <submittedName>
        <fullName evidence="6">TetR family transcriptional regulator</fullName>
    </submittedName>
</protein>
<dbReference type="GO" id="GO:0000976">
    <property type="term" value="F:transcription cis-regulatory region binding"/>
    <property type="evidence" value="ECO:0007669"/>
    <property type="project" value="TreeGrafter"/>
</dbReference>
<dbReference type="GO" id="GO:0003700">
    <property type="term" value="F:DNA-binding transcription factor activity"/>
    <property type="evidence" value="ECO:0007669"/>
    <property type="project" value="TreeGrafter"/>
</dbReference>
<evidence type="ECO:0000256" key="4">
    <source>
        <dbReference type="PROSITE-ProRule" id="PRU00335"/>
    </source>
</evidence>
<dbReference type="PROSITE" id="PS50977">
    <property type="entry name" value="HTH_TETR_2"/>
    <property type="match status" value="1"/>
</dbReference>
<evidence type="ECO:0000256" key="1">
    <source>
        <dbReference type="ARBA" id="ARBA00023015"/>
    </source>
</evidence>
<dbReference type="InterPro" id="IPR009057">
    <property type="entry name" value="Homeodomain-like_sf"/>
</dbReference>
<dbReference type="InterPro" id="IPR001647">
    <property type="entry name" value="HTH_TetR"/>
</dbReference>
<evidence type="ECO:0000256" key="2">
    <source>
        <dbReference type="ARBA" id="ARBA00023125"/>
    </source>
</evidence>
<feature type="domain" description="HTH tetR-type" evidence="5">
    <location>
        <begin position="32"/>
        <end position="92"/>
    </location>
</feature>
<dbReference type="SUPFAM" id="SSF46689">
    <property type="entry name" value="Homeodomain-like"/>
    <property type="match status" value="1"/>
</dbReference>
<keyword evidence="2 4" id="KW-0238">DNA-binding</keyword>
<dbReference type="AlphaFoldDB" id="A0A543I6G5"/>
<dbReference type="Proteomes" id="UP000318331">
    <property type="component" value="Unassembled WGS sequence"/>
</dbReference>
<dbReference type="InterPro" id="IPR050109">
    <property type="entry name" value="HTH-type_TetR-like_transc_reg"/>
</dbReference>
<gene>
    <name evidence="6" type="ORF">FB466_1004</name>
</gene>
<dbReference type="RefSeq" id="WP_170206029.1">
    <property type="nucleotide sequence ID" value="NZ_BAAAYS010000027.1"/>
</dbReference>
<organism evidence="6 7">
    <name type="scientific">Klugiella xanthotipulae</name>
    <dbReference type="NCBI Taxonomy" id="244735"/>
    <lineage>
        <taxon>Bacteria</taxon>
        <taxon>Bacillati</taxon>
        <taxon>Actinomycetota</taxon>
        <taxon>Actinomycetes</taxon>
        <taxon>Micrococcales</taxon>
        <taxon>Microbacteriaceae</taxon>
        <taxon>Klugiella</taxon>
    </lineage>
</organism>
<keyword evidence="3" id="KW-0804">Transcription</keyword>
<keyword evidence="1" id="KW-0805">Transcription regulation</keyword>
<reference evidence="6 7" key="1">
    <citation type="submission" date="2019-06" db="EMBL/GenBank/DDBJ databases">
        <title>Sequencing the genomes of 1000 actinobacteria strains.</title>
        <authorList>
            <person name="Klenk H.-P."/>
        </authorList>
    </citation>
    <scope>NUCLEOTIDE SEQUENCE [LARGE SCALE GENOMIC DNA]</scope>
    <source>
        <strain evidence="6 7">DSM 18031</strain>
    </source>
</reference>
<dbReference type="EMBL" id="VFPN01000001">
    <property type="protein sequence ID" value="TQM66174.1"/>
    <property type="molecule type" value="Genomic_DNA"/>
</dbReference>
<evidence type="ECO:0000313" key="6">
    <source>
        <dbReference type="EMBL" id="TQM66174.1"/>
    </source>
</evidence>